<feature type="transmembrane region" description="Helical" evidence="5">
    <location>
        <begin position="404"/>
        <end position="421"/>
    </location>
</feature>
<evidence type="ECO:0000256" key="5">
    <source>
        <dbReference type="SAM" id="Phobius"/>
    </source>
</evidence>
<evidence type="ECO:0000256" key="4">
    <source>
        <dbReference type="ARBA" id="ARBA00023136"/>
    </source>
</evidence>
<evidence type="ECO:0000259" key="6">
    <source>
        <dbReference type="Pfam" id="PF04932"/>
    </source>
</evidence>
<comment type="caution">
    <text evidence="7">The sequence shown here is derived from an EMBL/GenBank/DDBJ whole genome shotgun (WGS) entry which is preliminary data.</text>
</comment>
<feature type="transmembrane region" description="Helical" evidence="5">
    <location>
        <begin position="249"/>
        <end position="269"/>
    </location>
</feature>
<feature type="transmembrane region" description="Helical" evidence="5">
    <location>
        <begin position="112"/>
        <end position="137"/>
    </location>
</feature>
<dbReference type="InterPro" id="IPR051533">
    <property type="entry name" value="WaaL-like"/>
</dbReference>
<feature type="transmembrane region" description="Helical" evidence="5">
    <location>
        <begin position="348"/>
        <end position="367"/>
    </location>
</feature>
<dbReference type="GO" id="GO:0016020">
    <property type="term" value="C:membrane"/>
    <property type="evidence" value="ECO:0007669"/>
    <property type="project" value="UniProtKB-SubCell"/>
</dbReference>
<dbReference type="Proteomes" id="UP000321721">
    <property type="component" value="Unassembled WGS sequence"/>
</dbReference>
<keyword evidence="2 5" id="KW-0812">Transmembrane</keyword>
<evidence type="ECO:0000256" key="3">
    <source>
        <dbReference type="ARBA" id="ARBA00022989"/>
    </source>
</evidence>
<protein>
    <submittedName>
        <fullName evidence="7">O-antigen ligase family protein</fullName>
    </submittedName>
</protein>
<feature type="transmembrane region" description="Helical" evidence="5">
    <location>
        <begin position="175"/>
        <end position="193"/>
    </location>
</feature>
<feature type="domain" description="O-antigen ligase-related" evidence="6">
    <location>
        <begin position="210"/>
        <end position="362"/>
    </location>
</feature>
<organism evidence="7 8">
    <name type="scientific">Vicingus serpentipes</name>
    <dbReference type="NCBI Taxonomy" id="1926625"/>
    <lineage>
        <taxon>Bacteria</taxon>
        <taxon>Pseudomonadati</taxon>
        <taxon>Bacteroidota</taxon>
        <taxon>Flavobacteriia</taxon>
        <taxon>Flavobacteriales</taxon>
        <taxon>Vicingaceae</taxon>
        <taxon>Vicingus</taxon>
    </lineage>
</organism>
<dbReference type="EMBL" id="VOOS01000003">
    <property type="protein sequence ID" value="TXB65422.1"/>
    <property type="molecule type" value="Genomic_DNA"/>
</dbReference>
<feature type="transmembrane region" description="Helical" evidence="5">
    <location>
        <begin position="205"/>
        <end position="221"/>
    </location>
</feature>
<comment type="subcellular location">
    <subcellularLocation>
        <location evidence="1">Membrane</location>
        <topology evidence="1">Multi-pass membrane protein</topology>
    </subcellularLocation>
</comment>
<keyword evidence="7" id="KW-0436">Ligase</keyword>
<dbReference type="OrthoDB" id="1424618at2"/>
<evidence type="ECO:0000256" key="2">
    <source>
        <dbReference type="ARBA" id="ARBA00022692"/>
    </source>
</evidence>
<keyword evidence="3 5" id="KW-1133">Transmembrane helix</keyword>
<dbReference type="RefSeq" id="WP_147100436.1">
    <property type="nucleotide sequence ID" value="NZ_VOOS01000003.1"/>
</dbReference>
<evidence type="ECO:0000313" key="7">
    <source>
        <dbReference type="EMBL" id="TXB65422.1"/>
    </source>
</evidence>
<dbReference type="Pfam" id="PF04932">
    <property type="entry name" value="Wzy_C"/>
    <property type="match status" value="1"/>
</dbReference>
<dbReference type="PANTHER" id="PTHR37422">
    <property type="entry name" value="TEICHURONIC ACID BIOSYNTHESIS PROTEIN TUAE"/>
    <property type="match status" value="1"/>
</dbReference>
<feature type="transmembrane region" description="Helical" evidence="5">
    <location>
        <begin position="227"/>
        <end position="242"/>
    </location>
</feature>
<feature type="transmembrane region" description="Helical" evidence="5">
    <location>
        <begin position="81"/>
        <end position="100"/>
    </location>
</feature>
<feature type="transmembrane region" description="Helical" evidence="5">
    <location>
        <begin position="379"/>
        <end position="398"/>
    </location>
</feature>
<name>A0A5C6RVP6_9FLAO</name>
<keyword evidence="4 5" id="KW-0472">Membrane</keyword>
<feature type="transmembrane region" description="Helical" evidence="5">
    <location>
        <begin position="57"/>
        <end position="75"/>
    </location>
</feature>
<dbReference type="InterPro" id="IPR007016">
    <property type="entry name" value="O-antigen_ligase-rel_domated"/>
</dbReference>
<sequence>MDNPTLKKIHFGSFLLLAFFPLLNAKMVPLAIASWLLTNIVFGFIEQNKNGWNSLKPLFVQSSLFIIILIWTLIIDQSKDAYFYLERSLSLLIFPIGFYFNPITFNHKQLNIIKISFAGSSIFFILISSIIAFFTLIQKIGNPDWYPTLNDLLSAHNFHHHFRSSFENFSDFHPTYASMYLGLSFIFILNLLINHFSEISLNRKILGSFSLLLILILIAILASRTPFIATILVSILLLFIKLKRKIYAFFAIIAAILIATALFFTVPSFSARFSEISLTNTALPSEEGDGDSFNVRTGILHCTIELISNNWLTGVGPGQTQKLLDKCYMDIAPEIYKDEHYNTHNQFLSYWVGMGVLGILTLIFILFSTSYVGLKNHNLLPLIVCLFFSLCFMTENILVRQQGVVVVAFFLNLFYFTEYRTKSVK</sequence>
<reference evidence="7 8" key="1">
    <citation type="submission" date="2019-08" db="EMBL/GenBank/DDBJ databases">
        <title>Genome of Vicingus serpentipes NCIMB 15042.</title>
        <authorList>
            <person name="Bowman J.P."/>
        </authorList>
    </citation>
    <scope>NUCLEOTIDE SEQUENCE [LARGE SCALE GENOMIC DNA]</scope>
    <source>
        <strain evidence="7 8">NCIMB 15042</strain>
    </source>
</reference>
<dbReference type="AlphaFoldDB" id="A0A5C6RVP6"/>
<accession>A0A5C6RVP6</accession>
<evidence type="ECO:0000256" key="1">
    <source>
        <dbReference type="ARBA" id="ARBA00004141"/>
    </source>
</evidence>
<proteinExistence type="predicted"/>
<keyword evidence="8" id="KW-1185">Reference proteome</keyword>
<dbReference type="PANTHER" id="PTHR37422:SF13">
    <property type="entry name" value="LIPOPOLYSACCHARIDE BIOSYNTHESIS PROTEIN PA4999-RELATED"/>
    <property type="match status" value="1"/>
</dbReference>
<evidence type="ECO:0000313" key="8">
    <source>
        <dbReference type="Proteomes" id="UP000321721"/>
    </source>
</evidence>
<gene>
    <name evidence="7" type="ORF">FRY74_08340</name>
</gene>
<dbReference type="GO" id="GO:0016874">
    <property type="term" value="F:ligase activity"/>
    <property type="evidence" value="ECO:0007669"/>
    <property type="project" value="UniProtKB-KW"/>
</dbReference>